<dbReference type="PIRSF" id="PIRSF000903">
    <property type="entry name" value="B5n-ttraPtase_sm"/>
    <property type="match status" value="1"/>
</dbReference>
<evidence type="ECO:0000256" key="5">
    <source>
        <dbReference type="ARBA" id="ARBA00031248"/>
    </source>
</evidence>
<evidence type="ECO:0000313" key="10">
    <source>
        <dbReference type="EMBL" id="AXI01812.1"/>
    </source>
</evidence>
<evidence type="ECO:0000259" key="9">
    <source>
        <dbReference type="Pfam" id="PF00149"/>
    </source>
</evidence>
<protein>
    <recommendedName>
        <fullName evidence="3">bis(5'-nucleosyl)-tetraphosphatase (symmetrical)</fullName>
        <ecNumber evidence="3">3.6.1.41</ecNumber>
    </recommendedName>
    <alternativeName>
        <fullName evidence="6">Ap4A hydrolase</fullName>
    </alternativeName>
    <alternativeName>
        <fullName evidence="5">Diadenosine 5',5'''-P1,P4-tetraphosphate pyrophosphohydrolase</fullName>
    </alternativeName>
    <alternativeName>
        <fullName evidence="7">Diadenosine tetraphosphatase</fullName>
    </alternativeName>
</protein>
<dbReference type="Pfam" id="PF00149">
    <property type="entry name" value="Metallophos"/>
    <property type="match status" value="1"/>
</dbReference>
<dbReference type="Proteomes" id="UP000253940">
    <property type="component" value="Chromosome"/>
</dbReference>
<reference evidence="10 11" key="1">
    <citation type="submission" date="2018-07" db="EMBL/GenBank/DDBJ databases">
        <title>Genome sequencing of Moraxellaceae gen. HYN0046.</title>
        <authorList>
            <person name="Kim M."/>
            <person name="Yi H."/>
        </authorList>
    </citation>
    <scope>NUCLEOTIDE SEQUENCE [LARGE SCALE GENOMIC DNA]</scope>
    <source>
        <strain evidence="10 11">HYN0046</strain>
    </source>
</reference>
<proteinExistence type="inferred from homology"/>
<evidence type="ECO:0000256" key="4">
    <source>
        <dbReference type="ARBA" id="ARBA00022801"/>
    </source>
</evidence>
<organism evidence="10 11">
    <name type="scientific">Aquirhabdus parva</name>
    <dbReference type="NCBI Taxonomy" id="2283318"/>
    <lineage>
        <taxon>Bacteria</taxon>
        <taxon>Pseudomonadati</taxon>
        <taxon>Pseudomonadota</taxon>
        <taxon>Gammaproteobacteria</taxon>
        <taxon>Moraxellales</taxon>
        <taxon>Moraxellaceae</taxon>
        <taxon>Aquirhabdus</taxon>
    </lineage>
</organism>
<dbReference type="OrthoDB" id="9807890at2"/>
<dbReference type="NCBIfam" id="NF001204">
    <property type="entry name" value="PRK00166.1"/>
    <property type="match status" value="1"/>
</dbReference>
<gene>
    <name evidence="10" type="ORF">HYN46_02300</name>
</gene>
<dbReference type="InterPro" id="IPR004843">
    <property type="entry name" value="Calcineurin-like_PHP"/>
</dbReference>
<keyword evidence="11" id="KW-1185">Reference proteome</keyword>
<evidence type="ECO:0000313" key="11">
    <source>
        <dbReference type="Proteomes" id="UP000253940"/>
    </source>
</evidence>
<dbReference type="KEGG" id="mbah:HYN46_02300"/>
<dbReference type="GO" id="GO:0008803">
    <property type="term" value="F:bis(5'-nucleosyl)-tetraphosphatase (symmetrical) activity"/>
    <property type="evidence" value="ECO:0007669"/>
    <property type="project" value="UniProtKB-EC"/>
</dbReference>
<dbReference type="NCBIfam" id="TIGR00668">
    <property type="entry name" value="apaH"/>
    <property type="match status" value="1"/>
</dbReference>
<dbReference type="PANTHER" id="PTHR40942:SF4">
    <property type="entry name" value="CYTOCHROME C5"/>
    <property type="match status" value="1"/>
</dbReference>
<name>A0A345P3F3_9GAMM</name>
<dbReference type="EMBL" id="CP031222">
    <property type="protein sequence ID" value="AXI01812.1"/>
    <property type="molecule type" value="Genomic_DNA"/>
</dbReference>
<dbReference type="SUPFAM" id="SSF56300">
    <property type="entry name" value="Metallo-dependent phosphatases"/>
    <property type="match status" value="1"/>
</dbReference>
<dbReference type="Gene3D" id="3.60.21.10">
    <property type="match status" value="1"/>
</dbReference>
<dbReference type="CDD" id="cd07422">
    <property type="entry name" value="MPP_ApaH"/>
    <property type="match status" value="1"/>
</dbReference>
<evidence type="ECO:0000256" key="6">
    <source>
        <dbReference type="ARBA" id="ARBA00032248"/>
    </source>
</evidence>
<feature type="domain" description="Calcineurin-like phosphoesterase" evidence="9">
    <location>
        <begin position="8"/>
        <end position="143"/>
    </location>
</feature>
<comment type="similarity">
    <text evidence="2">Belongs to the Ap4A hydrolase family.</text>
</comment>
<comment type="function">
    <text evidence="1">Hydrolyzes diadenosine 5',5'''-P1,P4-tetraphosphate to yield ADP.</text>
</comment>
<sequence length="280" mass="31505">MPVRYNYVIGDLQGCFAATQALLKEINFDEKQDHLWFAGDLVARGEDSLATLRLVKQLCESGVAHTVLGNHDLNLLAVWRGFNKLKKNDRTAPIFDAPDAVVLLNWLRKQPLLLRPNPDYVLTHAGLPPTWTTEQAEHLAFEVALVLRGTFLELDRYLAHMFGNQPDQWSDELTGVERLRVITNYFTRMRLIDGDGRLELDFKEGLDAPMPKGFSPWFTWPTVVPRTEKVLFGHWAALEGAAPLSRMVALDGGCVWGGSLIAYRLEDGQRFETRSGCGLG</sequence>
<dbReference type="InterPro" id="IPR004617">
    <property type="entry name" value="ApaH"/>
</dbReference>
<evidence type="ECO:0000256" key="1">
    <source>
        <dbReference type="ARBA" id="ARBA00003413"/>
    </source>
</evidence>
<dbReference type="RefSeq" id="WP_114897922.1">
    <property type="nucleotide sequence ID" value="NZ_CP031222.1"/>
</dbReference>
<dbReference type="PANTHER" id="PTHR40942">
    <property type="match status" value="1"/>
</dbReference>
<dbReference type="InterPro" id="IPR029052">
    <property type="entry name" value="Metallo-depent_PP-like"/>
</dbReference>
<dbReference type="AlphaFoldDB" id="A0A345P3F3"/>
<evidence type="ECO:0000256" key="3">
    <source>
        <dbReference type="ARBA" id="ARBA00012506"/>
    </source>
</evidence>
<evidence type="ECO:0000256" key="8">
    <source>
        <dbReference type="ARBA" id="ARBA00049417"/>
    </source>
</evidence>
<accession>A0A345P3F3</accession>
<comment type="catalytic activity">
    <reaction evidence="8">
        <text>P(1),P(4)-bis(5'-adenosyl) tetraphosphate + H2O = 2 ADP + 2 H(+)</text>
        <dbReference type="Rhea" id="RHEA:24252"/>
        <dbReference type="ChEBI" id="CHEBI:15377"/>
        <dbReference type="ChEBI" id="CHEBI:15378"/>
        <dbReference type="ChEBI" id="CHEBI:58141"/>
        <dbReference type="ChEBI" id="CHEBI:456216"/>
        <dbReference type="EC" id="3.6.1.41"/>
    </reaction>
</comment>
<dbReference type="EC" id="3.6.1.41" evidence="3"/>
<evidence type="ECO:0000256" key="2">
    <source>
        <dbReference type="ARBA" id="ARBA00005419"/>
    </source>
</evidence>
<evidence type="ECO:0000256" key="7">
    <source>
        <dbReference type="ARBA" id="ARBA00033210"/>
    </source>
</evidence>
<keyword evidence="4" id="KW-0378">Hydrolase</keyword>